<evidence type="ECO:0008006" key="4">
    <source>
        <dbReference type="Google" id="ProtNLM"/>
    </source>
</evidence>
<accession>A0A7R6PJI9</accession>
<keyword evidence="1" id="KW-0175">Coiled coil</keyword>
<dbReference type="Gene3D" id="1.25.10.10">
    <property type="entry name" value="Leucine-rich Repeat Variant"/>
    <property type="match status" value="1"/>
</dbReference>
<protein>
    <recommendedName>
        <fullName evidence="4">DUF349 domain-containing protein</fullName>
    </recommendedName>
</protein>
<dbReference type="Proteomes" id="UP000595663">
    <property type="component" value="Chromosome"/>
</dbReference>
<dbReference type="AlphaFoldDB" id="A0A7R6PJI9"/>
<evidence type="ECO:0000313" key="2">
    <source>
        <dbReference type="EMBL" id="BBB25535.1"/>
    </source>
</evidence>
<dbReference type="InterPro" id="IPR011989">
    <property type="entry name" value="ARM-like"/>
</dbReference>
<proteinExistence type="predicted"/>
<dbReference type="Pfam" id="PF03993">
    <property type="entry name" value="DUF349"/>
    <property type="match status" value="1"/>
</dbReference>
<dbReference type="InterPro" id="IPR016024">
    <property type="entry name" value="ARM-type_fold"/>
</dbReference>
<dbReference type="SUPFAM" id="SSF48371">
    <property type="entry name" value="ARM repeat"/>
    <property type="match status" value="1"/>
</dbReference>
<organism evidence="2 3">
    <name type="scientific">Amphritea japonica ATCC BAA-1530</name>
    <dbReference type="NCBI Taxonomy" id="1278309"/>
    <lineage>
        <taxon>Bacteria</taxon>
        <taxon>Pseudomonadati</taxon>
        <taxon>Pseudomonadota</taxon>
        <taxon>Gammaproteobacteria</taxon>
        <taxon>Oceanospirillales</taxon>
        <taxon>Oceanospirillaceae</taxon>
        <taxon>Amphritea</taxon>
    </lineage>
</organism>
<sequence>MFVKLFKPRWQHSKATVRIKAVHRLSPGNTKHLEVLTQLARQDQSVEVRLAAVDKIAAPDLLSDILIHDSDPDIRRTVTQRICNIILDPGYTLSQQSECLISLQDENILTHIALNSTNSELQQQALQRITDQHCLISLTINGNSTHIRQSAANKLSMPELLEQASKAIKGRDKTVYRIIRNKQQQLLEQSRHEEILRLRQEELLSSLEHLSQTSFFPLYNTKLIALCQQWDQLQASPEESIRQRYEQIIKRCQHTVTIEQQRSDALLQNEQQERAKKQQQAELLQKLEEITIRCETLISGEHFCTADLDAEQNCWDSTTQELLNKTNESTNIAKLAPLKQRFTLCQNASRNWIKNSSSISTLLNESPSVEAAAPLQQYLNKMDLFIQQINWPTKITKPVQLQAIIQQCDLVRGQLHQLNLERLHCSEDLSGLLNKFEQQIEAGQIKAAGQIERQIETKLDSINGSTPKSLQQRYKGLTARLSELKNWQGFAVEEKKELLCQQMEALIDNASEPPALAKKIHQLQQQWKQLDGSDPFHSRTIWQRFKAASDQAYTPCESYFRGQKQQREDNLRKRTQLVSELSDYLNQLDWQEADWGLIEQLSRTVKREWKDYAPVDRTPGRQVQTKFNALLKQLDGKISGHRDQVANDKKDILNQAIKLAAIDNIESAATQVKALQKRWKEAGNTFHSVERELWPEFRKACNLVFDNLNKEKQVQSKTQQSCPTETLFEEALLQRIRVCDQLENLIQNGTLDQLALDEVQSVWAQSDRTNEHFEPLINRRYELLLEFISGRIEIEQLLEVTEIALRKLCIRLEILLGQESPEQDQSLRMEYQMDRLQKALELRDKSVNANDLKNLELEWQCHPFTLQHEALQIRFYSNLQQVK</sequence>
<reference evidence="2 3" key="1">
    <citation type="journal article" date="2008" name="Int. J. Syst. Evol. Microbiol.">
        <title>Amphritea japonica sp. nov. and Amphritea balenae sp. nov., isolated from the sediment adjacent to sperm whale carcasses off Kagoshima, Japan.</title>
        <authorList>
            <person name="Miyazaki M."/>
            <person name="Nogi Y."/>
            <person name="Fujiwara Y."/>
            <person name="Kawato M."/>
            <person name="Nagahama T."/>
            <person name="Kubokawa K."/>
            <person name="Horikoshi K."/>
        </authorList>
    </citation>
    <scope>NUCLEOTIDE SEQUENCE [LARGE SCALE GENOMIC DNA]</scope>
    <source>
        <strain evidence="2 3">ATCC BAA-1530</strain>
    </source>
</reference>
<evidence type="ECO:0000313" key="3">
    <source>
        <dbReference type="Proteomes" id="UP000595663"/>
    </source>
</evidence>
<feature type="coiled-coil region" evidence="1">
    <location>
        <begin position="262"/>
        <end position="290"/>
    </location>
</feature>
<dbReference type="InterPro" id="IPR007139">
    <property type="entry name" value="DUF349"/>
</dbReference>
<dbReference type="RefSeq" id="WP_019621950.1">
    <property type="nucleotide sequence ID" value="NZ_AP014545.1"/>
</dbReference>
<dbReference type="KEGG" id="ajp:AMJAP_0938"/>
<dbReference type="OrthoDB" id="5523335at2"/>
<name>A0A7R6PJI9_9GAMM</name>
<keyword evidence="3" id="KW-1185">Reference proteome</keyword>
<dbReference type="EMBL" id="AP014545">
    <property type="protein sequence ID" value="BBB25535.1"/>
    <property type="molecule type" value="Genomic_DNA"/>
</dbReference>
<gene>
    <name evidence="2" type="ORF">AMJAP_0938</name>
</gene>
<evidence type="ECO:0000256" key="1">
    <source>
        <dbReference type="SAM" id="Coils"/>
    </source>
</evidence>